<sequence>MFLNPQLIEDAQESANQTPQYSQRQQPKGRSNVTKFQAKSKEEPKQENKPLSRIQQKEIEIQKKQSESQIKQNDEMVESLVQFDSDPEQQDTNKYTNPLIDSQNKQEEQRPQQQTKLQGKIEFKQQIVLKNNQQYKKNLGQNQSTYDQDFELEIEKLSIIGNNHNQYYEPGQQLSQNDSLPQLQKKDQKIQFVETLYQQTKQQQNNIQEDQVIIQNQLIQEEEKIIQNNDKYQELQDIEGQDEDDELLYQQQKEQEIRKELKQQNDKIQMDLPHDTPEVVEQEENKQQIQQVPQEQPKQTCPYPKPLISIEMPHGKKHFLLNPAPKGGMIQCTIKRDRSGMSRFYPKYHLHISNGFLYLMSAKKRACNNTSNYIISMSREDLEKGNNFIGKVRSNFMGTEFILYDDGLNPEKTKDQSKIRQQLGIIQYESNILGSKGPRKMVVLLPNLDEREQMYVFKPTNSKDGILKEYQNNNRDHIVTYVNRPPQWNSKHKAFVLNFYQRVDKPSVKNFQLIVQNKEDNILLQFGRVGNDLFNLDFQYPITPLQAFQIALTSFDYKIACE</sequence>
<feature type="compositionally biased region" description="Polar residues" evidence="1">
    <location>
        <begin position="13"/>
        <end position="37"/>
    </location>
</feature>
<dbReference type="PANTHER" id="PTHR16517:SF7">
    <property type="entry name" value="PROTEIN KING TUBBY"/>
    <property type="match status" value="1"/>
</dbReference>
<feature type="region of interest" description="Disordered" evidence="1">
    <location>
        <begin position="1"/>
        <end position="116"/>
    </location>
</feature>
<dbReference type="PANTHER" id="PTHR16517">
    <property type="entry name" value="TUBBY-RELATED"/>
    <property type="match status" value="1"/>
</dbReference>
<feature type="compositionally biased region" description="Basic and acidic residues" evidence="1">
    <location>
        <begin position="39"/>
        <end position="66"/>
    </location>
</feature>
<feature type="compositionally biased region" description="Polar residues" evidence="1">
    <location>
        <begin position="90"/>
        <end position="102"/>
    </location>
</feature>
<organism evidence="3 4">
    <name type="scientific">Paramecium pentaurelia</name>
    <dbReference type="NCBI Taxonomy" id="43138"/>
    <lineage>
        <taxon>Eukaryota</taxon>
        <taxon>Sar</taxon>
        <taxon>Alveolata</taxon>
        <taxon>Ciliophora</taxon>
        <taxon>Intramacronucleata</taxon>
        <taxon>Oligohymenophorea</taxon>
        <taxon>Peniculida</taxon>
        <taxon>Parameciidae</taxon>
        <taxon>Paramecium</taxon>
    </lineage>
</organism>
<evidence type="ECO:0000256" key="1">
    <source>
        <dbReference type="SAM" id="MobiDB-lite"/>
    </source>
</evidence>
<proteinExistence type="predicted"/>
<name>A0A8S1T1A5_9CILI</name>
<keyword evidence="4" id="KW-1185">Reference proteome</keyword>
<feature type="domain" description="Tubby C-terminal" evidence="2">
    <location>
        <begin position="321"/>
        <end position="556"/>
    </location>
</feature>
<gene>
    <name evidence="3" type="ORF">PPENT_87.1.T0140183</name>
</gene>
<evidence type="ECO:0000313" key="3">
    <source>
        <dbReference type="EMBL" id="CAD8145319.1"/>
    </source>
</evidence>
<protein>
    <recommendedName>
        <fullName evidence="2">Tubby C-terminal domain-containing protein</fullName>
    </recommendedName>
</protein>
<dbReference type="EMBL" id="CAJJDO010000014">
    <property type="protein sequence ID" value="CAD8145319.1"/>
    <property type="molecule type" value="Genomic_DNA"/>
</dbReference>
<comment type="caution">
    <text evidence="3">The sequence shown here is derived from an EMBL/GenBank/DDBJ whole genome shotgun (WGS) entry which is preliminary data.</text>
</comment>
<evidence type="ECO:0000259" key="2">
    <source>
        <dbReference type="Pfam" id="PF01167"/>
    </source>
</evidence>
<evidence type="ECO:0000313" key="4">
    <source>
        <dbReference type="Proteomes" id="UP000689195"/>
    </source>
</evidence>
<dbReference type="Proteomes" id="UP000689195">
    <property type="component" value="Unassembled WGS sequence"/>
</dbReference>
<dbReference type="Pfam" id="PF01167">
    <property type="entry name" value="Tub"/>
    <property type="match status" value="1"/>
</dbReference>
<dbReference type="AlphaFoldDB" id="A0A8S1T1A5"/>
<accession>A0A8S1T1A5</accession>
<reference evidence="3" key="1">
    <citation type="submission" date="2021-01" db="EMBL/GenBank/DDBJ databases">
        <authorList>
            <consortium name="Genoscope - CEA"/>
            <person name="William W."/>
        </authorList>
    </citation>
    <scope>NUCLEOTIDE SEQUENCE</scope>
</reference>
<dbReference type="OrthoDB" id="8775810at2759"/>
<dbReference type="InterPro" id="IPR000007">
    <property type="entry name" value="Tubby_C"/>
</dbReference>